<dbReference type="OrthoDB" id="6626310at2"/>
<evidence type="ECO:0000313" key="1">
    <source>
        <dbReference type="EMBL" id="SFD35097.1"/>
    </source>
</evidence>
<reference evidence="2" key="1">
    <citation type="submission" date="2016-10" db="EMBL/GenBank/DDBJ databases">
        <authorList>
            <person name="Varghese N."/>
            <person name="Submissions S."/>
        </authorList>
    </citation>
    <scope>NUCLEOTIDE SEQUENCE [LARGE SCALE GENOMIC DNA]</scope>
    <source>
        <strain evidence="2">DSM 25730</strain>
    </source>
</reference>
<protein>
    <recommendedName>
        <fullName evidence="3">Apea-like HEPN domain-containing protein</fullName>
    </recommendedName>
</protein>
<sequence>MQIIDHNNTSLTICQKFFIEKSIELLYMGSIDSYRIKLNNPLTILQELKYCLNEFDKGRIKHFHTIKGTAKSGKVLIDEVHTLLAVAPSYIKYDTISLEYLTVLLGQTKEDNYKKLIPSIKMLLDDNQDYVEKVIDGISTLVASNDNSFENLCKIDTSLNILFSSLIKKEFSKGFLYKLFYGIFVHSLRNCKNFEDHFTNFKTRILADKCEHKVVFRIDTTDKVYTAMSHIAVDGITLQDDIDSINLTGTRATTELAVFNVKLDKRKFIECTVEALDYLSALKKARRQLSEYLDVLNLGLSGEFLNIHNRVLVIDQRSPEKGDFQNNANILDGKYKAEQSHYQTFTSKIPSIINNSKIIDETKEKIKSAVRYLRLGNQSTEIEHKFINYWIGLEYLFSNYESNNTIVRLKTHFINAHAIAYTKRNITSFKRHFAQLPNVQKAKATTYTTANDNFLKEKQFYQDIETELLEDYPLLAYRAMKLKEWFFKNTSATKPANAKNYLNRHKENLEIHFTRIYRLRNEIIHDAALNTNNQLIVSNLRYYLTFILNEVIDHLSNATTNGSVSIEDYFIGNELKLGNIEHKGFTLIDFLDVECAIDFIS</sequence>
<accession>A0A1I1RM66</accession>
<proteinExistence type="predicted"/>
<keyword evidence="2" id="KW-1185">Reference proteome</keyword>
<dbReference type="AlphaFoldDB" id="A0A1I1RM66"/>
<name>A0A1I1RM66_9FLAO</name>
<organism evidence="1 2">
    <name type="scientific">Algibacter pectinivorans</name>
    <dbReference type="NCBI Taxonomy" id="870482"/>
    <lineage>
        <taxon>Bacteria</taxon>
        <taxon>Pseudomonadati</taxon>
        <taxon>Bacteroidota</taxon>
        <taxon>Flavobacteriia</taxon>
        <taxon>Flavobacteriales</taxon>
        <taxon>Flavobacteriaceae</taxon>
        <taxon>Algibacter</taxon>
    </lineage>
</organism>
<dbReference type="STRING" id="870482.SAMN04487987_11084"/>
<dbReference type="RefSeq" id="WP_139205263.1">
    <property type="nucleotide sequence ID" value="NZ_FOMI01000010.1"/>
</dbReference>
<evidence type="ECO:0008006" key="3">
    <source>
        <dbReference type="Google" id="ProtNLM"/>
    </source>
</evidence>
<dbReference type="EMBL" id="FOMI01000010">
    <property type="protein sequence ID" value="SFD35097.1"/>
    <property type="molecule type" value="Genomic_DNA"/>
</dbReference>
<gene>
    <name evidence="1" type="ORF">SAMN04487987_11084</name>
</gene>
<evidence type="ECO:0000313" key="2">
    <source>
        <dbReference type="Proteomes" id="UP000199439"/>
    </source>
</evidence>
<dbReference type="Proteomes" id="UP000199439">
    <property type="component" value="Unassembled WGS sequence"/>
</dbReference>